<dbReference type="Pfam" id="PF01663">
    <property type="entry name" value="Phosphodiest"/>
    <property type="match status" value="1"/>
</dbReference>
<dbReference type="RefSeq" id="WP_010855268.1">
    <property type="nucleotide sequence ID" value="NZ_AQHR01000085.1"/>
</dbReference>
<reference evidence="1 2" key="1">
    <citation type="submission" date="2013-02" db="EMBL/GenBank/DDBJ databases">
        <title>A novel strain isolated from Lonar lake, Maharashtra, India.</title>
        <authorList>
            <person name="Singh A."/>
        </authorList>
    </citation>
    <scope>NUCLEOTIDE SEQUENCE [LARGE SCALE GENOMIC DNA]</scope>
    <source>
        <strain evidence="1 2">AK24</strain>
    </source>
</reference>
<name>R7ZRS2_9BACT</name>
<evidence type="ECO:0000313" key="1">
    <source>
        <dbReference type="EMBL" id="EON76684.1"/>
    </source>
</evidence>
<dbReference type="STRING" id="1232681.ADIS_3134"/>
<dbReference type="GO" id="GO:0016787">
    <property type="term" value="F:hydrolase activity"/>
    <property type="evidence" value="ECO:0007669"/>
    <property type="project" value="UniProtKB-ARBA"/>
</dbReference>
<dbReference type="SUPFAM" id="SSF53649">
    <property type="entry name" value="Alkaline phosphatase-like"/>
    <property type="match status" value="1"/>
</dbReference>
<dbReference type="EMBL" id="AQHR01000085">
    <property type="protein sequence ID" value="EON76684.1"/>
    <property type="molecule type" value="Genomic_DNA"/>
</dbReference>
<dbReference type="PATRIC" id="fig|1288963.3.peg.3128"/>
<dbReference type="InterPro" id="IPR002591">
    <property type="entry name" value="Phosphodiest/P_Trfase"/>
</dbReference>
<dbReference type="AlphaFoldDB" id="R7ZRS2"/>
<dbReference type="PANTHER" id="PTHR10151:SF120">
    <property type="entry name" value="BIS(5'-ADENOSYL)-TRIPHOSPHATASE"/>
    <property type="match status" value="1"/>
</dbReference>
<organism evidence="1 2">
    <name type="scientific">Lunatimonas lonarensis</name>
    <dbReference type="NCBI Taxonomy" id="1232681"/>
    <lineage>
        <taxon>Bacteria</taxon>
        <taxon>Pseudomonadati</taxon>
        <taxon>Bacteroidota</taxon>
        <taxon>Cytophagia</taxon>
        <taxon>Cytophagales</taxon>
        <taxon>Cyclobacteriaceae</taxon>
    </lineage>
</organism>
<sequence>MINYRSTLALIGLFLCLSVQNPSHGQIRKTLFIILDGIQRELLEKNPTPSIDEISQKGDYIHAHVGGMRGGYSETPTISAVGYNSLLTGVWYNKHNVRDNSIRQPNYNYWTVFRFLKTAFPHKTTAVYSTWLDNRTKLVGENLPETGHLQLDYHFDGMEIDTLGFPHDNESKYIHEIDKLVAAYAAKDVLEKGPDLSWVYLQYTDDMGHRYGVSEQMNHAIREADKQVGLIWSAIKEREKLYGEEWLLLITTDHGRGEGGFGHGGQSDAERATWIVSSQSLNERAGSIPGVVDLLPTMADFMGIPIPKNQAMEIDGISLLKKPYADRLEGTLEGERLHLKWHDYDSGQKAKVWITTGNQFRFGNSDTYRLVGEVELSAEKVALDLGTIYQNLKVVLELPKGYCNVWVKNIP</sequence>
<dbReference type="Proteomes" id="UP000013909">
    <property type="component" value="Unassembled WGS sequence"/>
</dbReference>
<dbReference type="OrthoDB" id="279982at2"/>
<comment type="caution">
    <text evidence="1">The sequence shown here is derived from an EMBL/GenBank/DDBJ whole genome shotgun (WGS) entry which is preliminary data.</text>
</comment>
<dbReference type="InterPro" id="IPR017850">
    <property type="entry name" value="Alkaline_phosphatase_core_sf"/>
</dbReference>
<dbReference type="PANTHER" id="PTHR10151">
    <property type="entry name" value="ECTONUCLEOTIDE PYROPHOSPHATASE/PHOSPHODIESTERASE"/>
    <property type="match status" value="1"/>
</dbReference>
<dbReference type="Gene3D" id="3.40.720.10">
    <property type="entry name" value="Alkaline Phosphatase, subunit A"/>
    <property type="match status" value="1"/>
</dbReference>
<proteinExistence type="predicted"/>
<keyword evidence="2" id="KW-1185">Reference proteome</keyword>
<gene>
    <name evidence="1" type="ORF">ADIS_3134</name>
</gene>
<protein>
    <submittedName>
        <fullName evidence="1">Protein containing hemopexin repeat</fullName>
    </submittedName>
</protein>
<accession>R7ZRS2</accession>
<evidence type="ECO:0000313" key="2">
    <source>
        <dbReference type="Proteomes" id="UP000013909"/>
    </source>
</evidence>